<feature type="region of interest" description="Disordered" evidence="1">
    <location>
        <begin position="63"/>
        <end position="89"/>
    </location>
</feature>
<keyword evidence="2" id="KW-1185">Reference proteome</keyword>
<protein>
    <submittedName>
        <fullName evidence="3">Uncharacterized protein</fullName>
    </submittedName>
</protein>
<evidence type="ECO:0000313" key="3">
    <source>
        <dbReference type="WBParaSite" id="nRc.2.0.1.t39936-RA"/>
    </source>
</evidence>
<feature type="compositionally biased region" description="Basic and acidic residues" evidence="1">
    <location>
        <begin position="75"/>
        <end position="85"/>
    </location>
</feature>
<organism evidence="2 3">
    <name type="scientific">Romanomermis culicivorax</name>
    <name type="common">Nematode worm</name>
    <dbReference type="NCBI Taxonomy" id="13658"/>
    <lineage>
        <taxon>Eukaryota</taxon>
        <taxon>Metazoa</taxon>
        <taxon>Ecdysozoa</taxon>
        <taxon>Nematoda</taxon>
        <taxon>Enoplea</taxon>
        <taxon>Dorylaimia</taxon>
        <taxon>Mermithida</taxon>
        <taxon>Mermithoidea</taxon>
        <taxon>Mermithidae</taxon>
        <taxon>Romanomermis</taxon>
    </lineage>
</organism>
<name>A0A915KMD8_ROMCU</name>
<dbReference type="Proteomes" id="UP000887565">
    <property type="component" value="Unplaced"/>
</dbReference>
<proteinExistence type="predicted"/>
<accession>A0A915KMD8</accession>
<evidence type="ECO:0000256" key="1">
    <source>
        <dbReference type="SAM" id="MobiDB-lite"/>
    </source>
</evidence>
<dbReference type="AlphaFoldDB" id="A0A915KMD8"/>
<reference evidence="3" key="1">
    <citation type="submission" date="2022-11" db="UniProtKB">
        <authorList>
            <consortium name="WormBaseParasite"/>
        </authorList>
    </citation>
    <scope>IDENTIFICATION</scope>
</reference>
<dbReference type="WBParaSite" id="nRc.2.0.1.t39936-RA">
    <property type="protein sequence ID" value="nRc.2.0.1.t39936-RA"/>
    <property type="gene ID" value="nRc.2.0.1.g39936"/>
</dbReference>
<evidence type="ECO:0000313" key="2">
    <source>
        <dbReference type="Proteomes" id="UP000887565"/>
    </source>
</evidence>
<sequence length="106" mass="12081">VQLCLCTISKNQCDSRNFTKRSVAGDQEINFDNLDKVEKSDHQRVIVNKPSIIGNISPMLPTRHLTRMNPLGPADSEKLTQEDKSTKKKLTTRRERIYGFIRDGGH</sequence>